<feature type="binding site" evidence="10">
    <location>
        <position position="164"/>
    </location>
    <ligand>
        <name>substrate</name>
    </ligand>
</feature>
<organism evidence="13 14">
    <name type="scientific">Candidatus Zambryskibacteria bacterium RIFCSPLOWO2_12_FULL_39_23</name>
    <dbReference type="NCBI Taxonomy" id="1802776"/>
    <lineage>
        <taxon>Bacteria</taxon>
        <taxon>Candidatus Zambryskiibacteriota</taxon>
    </lineage>
</organism>
<feature type="active site" description="For OMPdecase activity" evidence="9">
    <location>
        <position position="62"/>
    </location>
</feature>
<name>A0A1G2UR05_9BACT</name>
<dbReference type="Proteomes" id="UP000176558">
    <property type="component" value="Unassembled WGS sequence"/>
</dbReference>
<evidence type="ECO:0000256" key="4">
    <source>
        <dbReference type="ARBA" id="ARBA00021923"/>
    </source>
</evidence>
<feature type="binding site" evidence="10">
    <location>
        <position position="194"/>
    </location>
    <ligand>
        <name>substrate</name>
    </ligand>
</feature>
<dbReference type="Gene3D" id="3.20.20.70">
    <property type="entry name" value="Aldolase class I"/>
    <property type="match status" value="1"/>
</dbReference>
<feature type="binding site" evidence="10">
    <location>
        <position position="33"/>
    </location>
    <ligand>
        <name>substrate</name>
    </ligand>
</feature>
<sequence>MNTKKIIVALDGMKMKEAIEIAKILKGKVWGFKLNDLLYEDISIIKKLKKYGGVFADVKLHDIPNTVKNSTKRLSSHGVEIITVHASGGIPMMKSAKKNSGKSKIIAVTVLTSSKLKSKKEVLDLVKDAIKAKVDGIVCSGHELSSIIKINGSKRLLKIVPGIRPSWYKAKDDQKRKTAPKQALKLGADYLVIGRPITESKNILKTFELLRRE</sequence>
<feature type="domain" description="Orotidine 5'-phosphate decarboxylase" evidence="12">
    <location>
        <begin position="5"/>
        <end position="210"/>
    </location>
</feature>
<evidence type="ECO:0000313" key="14">
    <source>
        <dbReference type="Proteomes" id="UP000176558"/>
    </source>
</evidence>
<dbReference type="AlphaFoldDB" id="A0A1G2UR05"/>
<dbReference type="InterPro" id="IPR013785">
    <property type="entry name" value="Aldolase_TIM"/>
</dbReference>
<dbReference type="InterPro" id="IPR011060">
    <property type="entry name" value="RibuloseP-bd_barrel"/>
</dbReference>
<feature type="binding site" evidence="10">
    <location>
        <position position="112"/>
    </location>
    <ligand>
        <name>substrate</name>
    </ligand>
</feature>
<dbReference type="EMBL" id="MHWT01000028">
    <property type="protein sequence ID" value="OHB11732.1"/>
    <property type="molecule type" value="Genomic_DNA"/>
</dbReference>
<comment type="caution">
    <text evidence="13">The sequence shown here is derived from an EMBL/GenBank/DDBJ whole genome shotgun (WGS) entry which is preliminary data.</text>
</comment>
<feature type="binding site" evidence="10">
    <location>
        <position position="174"/>
    </location>
    <ligand>
        <name>substrate</name>
    </ligand>
</feature>
<dbReference type="NCBIfam" id="TIGR01740">
    <property type="entry name" value="pyrF"/>
    <property type="match status" value="1"/>
</dbReference>
<evidence type="ECO:0000256" key="1">
    <source>
        <dbReference type="ARBA" id="ARBA00002356"/>
    </source>
</evidence>
<accession>A0A1G2UR05</accession>
<comment type="catalytic activity">
    <reaction evidence="8 11">
        <text>orotidine 5'-phosphate + H(+) = UMP + CO2</text>
        <dbReference type="Rhea" id="RHEA:11596"/>
        <dbReference type="ChEBI" id="CHEBI:15378"/>
        <dbReference type="ChEBI" id="CHEBI:16526"/>
        <dbReference type="ChEBI" id="CHEBI:57538"/>
        <dbReference type="ChEBI" id="CHEBI:57865"/>
        <dbReference type="EC" id="4.1.1.23"/>
    </reaction>
</comment>
<evidence type="ECO:0000256" key="8">
    <source>
        <dbReference type="ARBA" id="ARBA00049157"/>
    </source>
</evidence>
<dbReference type="InterPro" id="IPR014732">
    <property type="entry name" value="OMPdecase"/>
</dbReference>
<dbReference type="InterPro" id="IPR001754">
    <property type="entry name" value="OMPdeCOase_dom"/>
</dbReference>
<protein>
    <recommendedName>
        <fullName evidence="4 11">Orotidine 5'-phosphate decarboxylase</fullName>
        <ecNumber evidence="3 11">4.1.1.23</ecNumber>
    </recommendedName>
</protein>
<dbReference type="PANTHER" id="PTHR32119:SF2">
    <property type="entry name" value="OROTIDINE 5'-PHOSPHATE DECARBOXYLASE"/>
    <property type="match status" value="1"/>
</dbReference>
<evidence type="ECO:0000313" key="13">
    <source>
        <dbReference type="EMBL" id="OHB11732.1"/>
    </source>
</evidence>
<dbReference type="PANTHER" id="PTHR32119">
    <property type="entry name" value="OROTIDINE 5'-PHOSPHATE DECARBOXYLASE"/>
    <property type="match status" value="1"/>
</dbReference>
<keyword evidence="5 11" id="KW-0210">Decarboxylase</keyword>
<proteinExistence type="inferred from homology"/>
<comment type="function">
    <text evidence="1">Catalyzes the decarboxylation of orotidine 5'-monophosphate (OMP) to uridine 5'-monophosphate (UMP).</text>
</comment>
<dbReference type="EC" id="4.1.1.23" evidence="3 11"/>
<evidence type="ECO:0000256" key="9">
    <source>
        <dbReference type="PIRSR" id="PIRSR614732-1"/>
    </source>
</evidence>
<keyword evidence="7 11" id="KW-0456">Lyase</keyword>
<dbReference type="InterPro" id="IPR018089">
    <property type="entry name" value="OMPdecase_AS"/>
</dbReference>
<keyword evidence="6 11" id="KW-0665">Pyrimidine biosynthesis</keyword>
<feature type="binding site" evidence="10">
    <location>
        <position position="11"/>
    </location>
    <ligand>
        <name>substrate</name>
    </ligand>
</feature>
<comment type="pathway">
    <text evidence="2 11">Pyrimidine metabolism; UMP biosynthesis via de novo pathway; UMP from orotate: step 2/2.</text>
</comment>
<evidence type="ECO:0000256" key="3">
    <source>
        <dbReference type="ARBA" id="ARBA00012321"/>
    </source>
</evidence>
<dbReference type="GO" id="GO:0005829">
    <property type="term" value="C:cytosol"/>
    <property type="evidence" value="ECO:0007669"/>
    <property type="project" value="TreeGrafter"/>
</dbReference>
<dbReference type="GO" id="GO:0044205">
    <property type="term" value="P:'de novo' UMP biosynthetic process"/>
    <property type="evidence" value="ECO:0007669"/>
    <property type="project" value="UniProtKB-UniPathway"/>
</dbReference>
<dbReference type="SMART" id="SM00934">
    <property type="entry name" value="OMPdecase"/>
    <property type="match status" value="1"/>
</dbReference>
<evidence type="ECO:0000256" key="6">
    <source>
        <dbReference type="ARBA" id="ARBA00022975"/>
    </source>
</evidence>
<feature type="binding site" evidence="10">
    <location>
        <position position="195"/>
    </location>
    <ligand>
        <name>substrate</name>
    </ligand>
</feature>
<evidence type="ECO:0000256" key="10">
    <source>
        <dbReference type="PIRSR" id="PIRSR614732-2"/>
    </source>
</evidence>
<gene>
    <name evidence="13" type="ORF">A3G99_03155</name>
</gene>
<evidence type="ECO:0000256" key="7">
    <source>
        <dbReference type="ARBA" id="ARBA00023239"/>
    </source>
</evidence>
<evidence type="ECO:0000256" key="11">
    <source>
        <dbReference type="RuleBase" id="RU000512"/>
    </source>
</evidence>
<evidence type="ECO:0000256" key="5">
    <source>
        <dbReference type="ARBA" id="ARBA00022793"/>
    </source>
</evidence>
<dbReference type="CDD" id="cd04725">
    <property type="entry name" value="OMP_decarboxylase_like"/>
    <property type="match status" value="1"/>
</dbReference>
<dbReference type="GO" id="GO:0006207">
    <property type="term" value="P:'de novo' pyrimidine nucleobase biosynthetic process"/>
    <property type="evidence" value="ECO:0007669"/>
    <property type="project" value="InterPro"/>
</dbReference>
<evidence type="ECO:0000256" key="2">
    <source>
        <dbReference type="ARBA" id="ARBA00004861"/>
    </source>
</evidence>
<dbReference type="UniPathway" id="UPA00070">
    <property type="reaction ID" value="UER00120"/>
</dbReference>
<dbReference type="GO" id="GO:0004590">
    <property type="term" value="F:orotidine-5'-phosphate decarboxylase activity"/>
    <property type="evidence" value="ECO:0007669"/>
    <property type="project" value="UniProtKB-EC"/>
</dbReference>
<feature type="active site" description="For OMPdecase activity" evidence="9">
    <location>
        <position position="59"/>
    </location>
</feature>
<dbReference type="PROSITE" id="PS00156">
    <property type="entry name" value="OMPDECASE"/>
    <property type="match status" value="1"/>
</dbReference>
<evidence type="ECO:0000259" key="12">
    <source>
        <dbReference type="SMART" id="SM00934"/>
    </source>
</evidence>
<dbReference type="SUPFAM" id="SSF51366">
    <property type="entry name" value="Ribulose-phoshate binding barrel"/>
    <property type="match status" value="1"/>
</dbReference>
<reference evidence="13 14" key="1">
    <citation type="journal article" date="2016" name="Nat. Commun.">
        <title>Thousands of microbial genomes shed light on interconnected biogeochemical processes in an aquifer system.</title>
        <authorList>
            <person name="Anantharaman K."/>
            <person name="Brown C.T."/>
            <person name="Hug L.A."/>
            <person name="Sharon I."/>
            <person name="Castelle C.J."/>
            <person name="Probst A.J."/>
            <person name="Thomas B.C."/>
            <person name="Singh A."/>
            <person name="Wilkins M.J."/>
            <person name="Karaoz U."/>
            <person name="Brodie E.L."/>
            <person name="Williams K.H."/>
            <person name="Hubbard S.S."/>
            <person name="Banfield J.F."/>
        </authorList>
    </citation>
    <scope>NUCLEOTIDE SEQUENCE [LARGE SCALE GENOMIC DNA]</scope>
</reference>
<dbReference type="Pfam" id="PF00215">
    <property type="entry name" value="OMPdecase"/>
    <property type="match status" value="1"/>
</dbReference>
<feature type="active site" description="For OMPdecase activity" evidence="9">
    <location>
        <position position="57"/>
    </location>
</feature>
<comment type="similarity">
    <text evidence="11">Belongs to the OMP decarboxylase family.</text>
</comment>